<evidence type="ECO:0000313" key="1">
    <source>
        <dbReference type="EMBL" id="PSN90171.1"/>
    </source>
</evidence>
<sequence length="67" mass="8241">MVEDVIIREGHFEVKTERMRKVKQQFITQFEIKMIIKARNEYLEWMHNNFSKMILKPPNKNYLDPKS</sequence>
<protein>
    <submittedName>
        <fullName evidence="1">Uncharacterized protein</fullName>
    </submittedName>
</protein>
<name>A0A2R6AUW3_9ARCH</name>
<dbReference type="AlphaFoldDB" id="A0A2R6AUW3"/>
<dbReference type="EMBL" id="NEXE01000071">
    <property type="protein sequence ID" value="PSN90171.1"/>
    <property type="molecule type" value="Genomic_DNA"/>
</dbReference>
<reference evidence="1 2" key="1">
    <citation type="submission" date="2017-04" db="EMBL/GenBank/DDBJ databases">
        <title>Novel microbial lineages endemic to geothermal iron-oxide mats fill important gaps in the evolutionary history of Archaea.</title>
        <authorList>
            <person name="Jay Z.J."/>
            <person name="Beam J.P."/>
            <person name="Dlakic M."/>
            <person name="Rusch D.B."/>
            <person name="Kozubal M.A."/>
            <person name="Inskeep W.P."/>
        </authorList>
    </citation>
    <scope>NUCLEOTIDE SEQUENCE [LARGE SCALE GENOMIC DNA]</scope>
    <source>
        <strain evidence="1">OSP_D</strain>
    </source>
</reference>
<organism evidence="1 2">
    <name type="scientific">Candidatus Marsarchaeota G2 archaeon OSP_D</name>
    <dbReference type="NCBI Taxonomy" id="1978157"/>
    <lineage>
        <taxon>Archaea</taxon>
        <taxon>Candidatus Marsarchaeota</taxon>
        <taxon>Candidatus Marsarchaeota group 2</taxon>
    </lineage>
</organism>
<dbReference type="Proteomes" id="UP000240322">
    <property type="component" value="Unassembled WGS sequence"/>
</dbReference>
<gene>
    <name evidence="1" type="ORF">B9Q03_07495</name>
</gene>
<evidence type="ECO:0000313" key="2">
    <source>
        <dbReference type="Proteomes" id="UP000240322"/>
    </source>
</evidence>
<proteinExistence type="predicted"/>
<accession>A0A2R6AUW3</accession>
<comment type="caution">
    <text evidence="1">The sequence shown here is derived from an EMBL/GenBank/DDBJ whole genome shotgun (WGS) entry which is preliminary data.</text>
</comment>